<gene>
    <name evidence="3" type="ORF">MLAUSG7_0414</name>
</gene>
<keyword evidence="2" id="KW-0812">Transmembrane</keyword>
<proteinExistence type="predicted"/>
<keyword evidence="1" id="KW-0175">Coiled coil</keyword>
<sequence length="107" mass="12170">MIMGSIMTGTTLIIILIVSGLISVALIVKLFLLNKSKGQTINTYKKLQQEKIEQEQEVIKRLKSMKFEVTDEFIDNIINSENELLEEALNDLDDDPLKKLNFGKKNS</sequence>
<dbReference type="GeneID" id="65883225"/>
<keyword evidence="2" id="KW-1133">Transmembrane helix</keyword>
<dbReference type="Proteomes" id="UP000679213">
    <property type="component" value="Chromosome I"/>
</dbReference>
<feature type="coiled-coil region" evidence="1">
    <location>
        <begin position="37"/>
        <end position="65"/>
    </location>
</feature>
<keyword evidence="4" id="KW-1185">Reference proteome</keyword>
<keyword evidence="3" id="KW-0966">Cell projection</keyword>
<reference evidence="3 4" key="1">
    <citation type="submission" date="2020-04" db="EMBL/GenBank/DDBJ databases">
        <authorList>
            <consortium name="Genoscope - CEA"/>
            <person name="William W."/>
        </authorList>
    </citation>
    <scope>NUCLEOTIDE SEQUENCE [LARGE SCALE GENOMIC DNA]</scope>
    <source>
        <strain evidence="3 4">SG7</strain>
    </source>
</reference>
<evidence type="ECO:0000256" key="1">
    <source>
        <dbReference type="SAM" id="Coils"/>
    </source>
</evidence>
<keyword evidence="3" id="KW-0282">Flagellum</keyword>
<keyword evidence="3" id="KW-0969">Cilium</keyword>
<protein>
    <submittedName>
        <fullName evidence="3">Flagellar motor switch protein FliG</fullName>
    </submittedName>
</protein>
<name>A0A8D6SZ13_9EURY</name>
<keyword evidence="2" id="KW-0472">Membrane</keyword>
<dbReference type="KEGG" id="mesg:MLAUSG7_0414"/>
<evidence type="ECO:0000313" key="3">
    <source>
        <dbReference type="EMBL" id="CAB3287834.1"/>
    </source>
</evidence>
<dbReference type="EMBL" id="LR792632">
    <property type="protein sequence ID" value="CAB3287834.1"/>
    <property type="molecule type" value="Genomic_DNA"/>
</dbReference>
<dbReference type="AlphaFoldDB" id="A0A8D6SZ13"/>
<accession>A0A8D6SZ13</accession>
<organism evidence="3 4">
    <name type="scientific">Methanocaldococcus lauensis</name>
    <dbReference type="NCBI Taxonomy" id="2546128"/>
    <lineage>
        <taxon>Archaea</taxon>
        <taxon>Methanobacteriati</taxon>
        <taxon>Methanobacteriota</taxon>
        <taxon>Methanomada group</taxon>
        <taxon>Methanococci</taxon>
        <taxon>Methanococcales</taxon>
        <taxon>Methanocaldococcaceae</taxon>
        <taxon>Methanocaldococcus</taxon>
    </lineage>
</organism>
<evidence type="ECO:0000313" key="4">
    <source>
        <dbReference type="Proteomes" id="UP000679213"/>
    </source>
</evidence>
<feature type="transmembrane region" description="Helical" evidence="2">
    <location>
        <begin position="12"/>
        <end position="32"/>
    </location>
</feature>
<evidence type="ECO:0000256" key="2">
    <source>
        <dbReference type="SAM" id="Phobius"/>
    </source>
</evidence>
<dbReference type="RefSeq" id="WP_214400313.1">
    <property type="nucleotide sequence ID" value="NZ_LR792632.1"/>
</dbReference>